<dbReference type="PANTHER" id="PTHR46044">
    <property type="entry name" value="NITRILASE"/>
    <property type="match status" value="1"/>
</dbReference>
<dbReference type="GO" id="GO:0000257">
    <property type="term" value="F:nitrilase activity"/>
    <property type="evidence" value="ECO:0007669"/>
    <property type="project" value="UniProtKB-ARBA"/>
</dbReference>
<dbReference type="SUPFAM" id="SSF56317">
    <property type="entry name" value="Carbon-nitrogen hydrolase"/>
    <property type="match status" value="1"/>
</dbReference>
<dbReference type="AlphaFoldDB" id="A0A6L3V5X9"/>
<dbReference type="PROSITE" id="PS50263">
    <property type="entry name" value="CN_HYDROLASE"/>
    <property type="match status" value="1"/>
</dbReference>
<dbReference type="EMBL" id="WBOS01000005">
    <property type="protein sequence ID" value="KAB2334902.1"/>
    <property type="molecule type" value="Genomic_DNA"/>
</dbReference>
<dbReference type="InterPro" id="IPR036526">
    <property type="entry name" value="C-N_Hydrolase_sf"/>
</dbReference>
<dbReference type="InterPro" id="IPR000132">
    <property type="entry name" value="Nitrilase/CN_hydratase_CS"/>
</dbReference>
<dbReference type="PANTHER" id="PTHR46044:SF1">
    <property type="entry name" value="CN HYDROLASE DOMAIN-CONTAINING PROTEIN"/>
    <property type="match status" value="1"/>
</dbReference>
<dbReference type="PROSITE" id="PS00921">
    <property type="entry name" value="NITRIL_CHT_2"/>
    <property type="match status" value="1"/>
</dbReference>
<dbReference type="OrthoDB" id="9811121at2"/>
<comment type="caution">
    <text evidence="3">The sequence shown here is derived from an EMBL/GenBank/DDBJ whole genome shotgun (WGS) entry which is preliminary data.</text>
</comment>
<gene>
    <name evidence="3" type="ORF">F7731_14195</name>
</gene>
<accession>A0A6L3V5X9</accession>
<dbReference type="Proteomes" id="UP000481030">
    <property type="component" value="Unassembled WGS sequence"/>
</dbReference>
<keyword evidence="3" id="KW-0378">Hydrolase</keyword>
<feature type="domain" description="CN hydrolase" evidence="2">
    <location>
        <begin position="8"/>
        <end position="280"/>
    </location>
</feature>
<dbReference type="InterPro" id="IPR003010">
    <property type="entry name" value="C-N_Hydrolase"/>
</dbReference>
<dbReference type="CDD" id="cd07564">
    <property type="entry name" value="nitrilases_CHs"/>
    <property type="match status" value="1"/>
</dbReference>
<comment type="similarity">
    <text evidence="1">Belongs to the carbon-nitrogen hydrolase superfamily. Nitrilase family.</text>
</comment>
<dbReference type="RefSeq" id="WP_151535445.1">
    <property type="nucleotide sequence ID" value="NZ_WBOS01000005.1"/>
</dbReference>
<proteinExistence type="inferred from homology"/>
<evidence type="ECO:0000256" key="1">
    <source>
        <dbReference type="ARBA" id="ARBA00008129"/>
    </source>
</evidence>
<dbReference type="Pfam" id="PF00795">
    <property type="entry name" value="CN_hydrolase"/>
    <property type="match status" value="1"/>
</dbReference>
<evidence type="ECO:0000313" key="3">
    <source>
        <dbReference type="EMBL" id="KAB2334902.1"/>
    </source>
</evidence>
<name>A0A6L3V5X9_9BACI</name>
<keyword evidence="4" id="KW-1185">Reference proteome</keyword>
<organism evidence="3 4">
    <name type="scientific">Cytobacillus depressus</name>
    <dbReference type="NCBI Taxonomy" id="1602942"/>
    <lineage>
        <taxon>Bacteria</taxon>
        <taxon>Bacillati</taxon>
        <taxon>Bacillota</taxon>
        <taxon>Bacilli</taxon>
        <taxon>Bacillales</taxon>
        <taxon>Bacillaceae</taxon>
        <taxon>Cytobacillus</taxon>
    </lineage>
</organism>
<dbReference type="InterPro" id="IPR044149">
    <property type="entry name" value="Nitrilases_CHs"/>
</dbReference>
<sequence length="327" mass="36054">MANVNQSVRVAVIQAASIIMDRDATIDKAVSLIKQAGEKGAQIVVFPEAFIPAYPRGLSFGTVIGSRTDDGRKDWYRYWENSIPVPGEATEQLGEAAREAGVYLIMGVIERDSEYSGGTLYCTVIFIGPDGSLLGKHRKLKPTAAERIVWGEGDGSTLPIFDTPYGKIGALICWENYMPLARAAMYAQGVQLYIAPTADARESWQSTIRHIAMEGRCFVLSSNQYVTKDMYPEDLACYDDLVSAPDVMCNGGSAIVGPLGEYVAEPVWGKEEMIIADLDMRQIASSQFDFDPVGHYSRPDVFKLFINKEKQENIIWSELTSQCSTNS</sequence>
<evidence type="ECO:0000313" key="4">
    <source>
        <dbReference type="Proteomes" id="UP000481030"/>
    </source>
</evidence>
<reference evidence="3 4" key="1">
    <citation type="journal article" date="2016" name="Antonie Van Leeuwenhoek">
        <title>Bacillus depressus sp. nov., isolated from soil of a sunflower field.</title>
        <authorList>
            <person name="Wei X."/>
            <person name="Xin D."/>
            <person name="Xin Y."/>
            <person name="Zhang H."/>
            <person name="Wang T."/>
            <person name="Zhang J."/>
        </authorList>
    </citation>
    <scope>NUCLEOTIDE SEQUENCE [LARGE SCALE GENOMIC DNA]</scope>
    <source>
        <strain evidence="3 4">BZ1</strain>
    </source>
</reference>
<protein>
    <submittedName>
        <fullName evidence="3">Carbon-nitrogen hydrolase family protein</fullName>
    </submittedName>
</protein>
<evidence type="ECO:0000259" key="2">
    <source>
        <dbReference type="PROSITE" id="PS50263"/>
    </source>
</evidence>
<dbReference type="Gene3D" id="3.60.110.10">
    <property type="entry name" value="Carbon-nitrogen hydrolase"/>
    <property type="match status" value="1"/>
</dbReference>